<evidence type="ECO:0000313" key="2">
    <source>
        <dbReference type="EMBL" id="KAK4263805.1"/>
    </source>
</evidence>
<protein>
    <submittedName>
        <fullName evidence="2">Uncharacterized protein</fullName>
    </submittedName>
</protein>
<reference evidence="2" key="1">
    <citation type="submission" date="2023-10" db="EMBL/GenBank/DDBJ databases">
        <title>Chromosome-level genome of the transformable northern wattle, Acacia crassicarpa.</title>
        <authorList>
            <person name="Massaro I."/>
            <person name="Sinha N.R."/>
            <person name="Poethig S."/>
            <person name="Leichty A.R."/>
        </authorList>
    </citation>
    <scope>NUCLEOTIDE SEQUENCE</scope>
    <source>
        <strain evidence="2">Acra3RX</strain>
        <tissue evidence="2">Leaf</tissue>
    </source>
</reference>
<organism evidence="2 3">
    <name type="scientific">Acacia crassicarpa</name>
    <name type="common">northern wattle</name>
    <dbReference type="NCBI Taxonomy" id="499986"/>
    <lineage>
        <taxon>Eukaryota</taxon>
        <taxon>Viridiplantae</taxon>
        <taxon>Streptophyta</taxon>
        <taxon>Embryophyta</taxon>
        <taxon>Tracheophyta</taxon>
        <taxon>Spermatophyta</taxon>
        <taxon>Magnoliopsida</taxon>
        <taxon>eudicotyledons</taxon>
        <taxon>Gunneridae</taxon>
        <taxon>Pentapetalae</taxon>
        <taxon>rosids</taxon>
        <taxon>fabids</taxon>
        <taxon>Fabales</taxon>
        <taxon>Fabaceae</taxon>
        <taxon>Caesalpinioideae</taxon>
        <taxon>mimosoid clade</taxon>
        <taxon>Acacieae</taxon>
        <taxon>Acacia</taxon>
    </lineage>
</organism>
<comment type="caution">
    <text evidence="2">The sequence shown here is derived from an EMBL/GenBank/DDBJ whole genome shotgun (WGS) entry which is preliminary data.</text>
</comment>
<gene>
    <name evidence="2" type="ORF">QN277_029176</name>
</gene>
<accession>A0AAE1J502</accession>
<proteinExistence type="predicted"/>
<feature type="region of interest" description="Disordered" evidence="1">
    <location>
        <begin position="23"/>
        <end position="56"/>
    </location>
</feature>
<evidence type="ECO:0000256" key="1">
    <source>
        <dbReference type="SAM" id="MobiDB-lite"/>
    </source>
</evidence>
<evidence type="ECO:0000313" key="3">
    <source>
        <dbReference type="Proteomes" id="UP001293593"/>
    </source>
</evidence>
<keyword evidence="3" id="KW-1185">Reference proteome</keyword>
<feature type="compositionally biased region" description="Basic and acidic residues" evidence="1">
    <location>
        <begin position="46"/>
        <end position="56"/>
    </location>
</feature>
<sequence length="56" mass="6782">MRADSLRRRFTLIDSSSNSVEVRGQRLRVSQNRTVNQSRTPRMKKRTEQRLMRNYN</sequence>
<dbReference type="AlphaFoldDB" id="A0AAE1J502"/>
<dbReference type="EMBL" id="JAWXYG010000009">
    <property type="protein sequence ID" value="KAK4263805.1"/>
    <property type="molecule type" value="Genomic_DNA"/>
</dbReference>
<dbReference type="Proteomes" id="UP001293593">
    <property type="component" value="Unassembled WGS sequence"/>
</dbReference>
<feature type="compositionally biased region" description="Polar residues" evidence="1">
    <location>
        <begin position="28"/>
        <end position="40"/>
    </location>
</feature>
<name>A0AAE1J502_9FABA</name>